<feature type="transmembrane region" description="Helical" evidence="2">
    <location>
        <begin position="214"/>
        <end position="232"/>
    </location>
</feature>
<feature type="region of interest" description="Disordered" evidence="1">
    <location>
        <begin position="323"/>
        <end position="363"/>
    </location>
</feature>
<gene>
    <name evidence="3" type="ORF">FHU39_002742</name>
</gene>
<comment type="caution">
    <text evidence="3">The sequence shown here is derived from an EMBL/GenBank/DDBJ whole genome shotgun (WGS) entry which is preliminary data.</text>
</comment>
<accession>A0A839N9R9</accession>
<dbReference type="RefSeq" id="WP_183321133.1">
    <property type="nucleotide sequence ID" value="NZ_JACHVQ010000002.1"/>
</dbReference>
<evidence type="ECO:0008006" key="5">
    <source>
        <dbReference type="Google" id="ProtNLM"/>
    </source>
</evidence>
<keyword evidence="2" id="KW-1133">Transmembrane helix</keyword>
<feature type="transmembrane region" description="Helical" evidence="2">
    <location>
        <begin position="68"/>
        <end position="91"/>
    </location>
</feature>
<feature type="transmembrane region" description="Helical" evidence="2">
    <location>
        <begin position="38"/>
        <end position="56"/>
    </location>
</feature>
<keyword evidence="2" id="KW-0472">Membrane</keyword>
<evidence type="ECO:0000256" key="1">
    <source>
        <dbReference type="SAM" id="MobiDB-lite"/>
    </source>
</evidence>
<feature type="transmembrane region" description="Helical" evidence="2">
    <location>
        <begin position="278"/>
        <end position="308"/>
    </location>
</feature>
<dbReference type="AlphaFoldDB" id="A0A839N9R9"/>
<dbReference type="Proteomes" id="UP000559182">
    <property type="component" value="Unassembled WGS sequence"/>
</dbReference>
<feature type="transmembrane region" description="Helical" evidence="2">
    <location>
        <begin position="238"/>
        <end position="257"/>
    </location>
</feature>
<organism evidence="3 4">
    <name type="scientific">Flexivirga oryzae</name>
    <dbReference type="NCBI Taxonomy" id="1794944"/>
    <lineage>
        <taxon>Bacteria</taxon>
        <taxon>Bacillati</taxon>
        <taxon>Actinomycetota</taxon>
        <taxon>Actinomycetes</taxon>
        <taxon>Micrococcales</taxon>
        <taxon>Dermacoccaceae</taxon>
        <taxon>Flexivirga</taxon>
    </lineage>
</organism>
<feature type="transmembrane region" description="Helical" evidence="2">
    <location>
        <begin position="111"/>
        <end position="138"/>
    </location>
</feature>
<protein>
    <recommendedName>
        <fullName evidence="5">DUF998 domain-containing protein</fullName>
    </recommendedName>
</protein>
<keyword evidence="4" id="KW-1185">Reference proteome</keyword>
<dbReference type="EMBL" id="JACHVQ010000002">
    <property type="protein sequence ID" value="MBB2892724.1"/>
    <property type="molecule type" value="Genomic_DNA"/>
</dbReference>
<feature type="transmembrane region" description="Helical" evidence="2">
    <location>
        <begin position="150"/>
        <end position="169"/>
    </location>
</feature>
<evidence type="ECO:0000313" key="3">
    <source>
        <dbReference type="EMBL" id="MBB2892724.1"/>
    </source>
</evidence>
<proteinExistence type="predicted"/>
<sequence>MGKQRTEGNWRPVVAILLLAPVLGDCLTGATPPLDVVLWPPGAVLLIALYGCGALLCREIAFRRGLGLRGLCLLGAAYAVFEEALVDRFWLSARPSSDGGLGHYSEVWHTNVLLATNLTVFHVAVSIVSTIVLVELLFPGHRERAYLTPRGVAVTVGVFLVVPLLLSGQYSVQPLPQLICAGGLVIGLVMLGVRSPARPSLWESDARPAPARRWVAPIAFVAAAANMVLMGLSDTSVVWPVTFLAVLAPVAAGVLLIRGRVSGPVFGRDGLRVVTGFVGWYCLLAVGVGLAGRLDVTVTGIGVAWLLWRVRRRIGGLDHGLAPGGSPYSAGAAGAGGAGEEASRSWRRRSRDRRFRATGGSER</sequence>
<evidence type="ECO:0000313" key="4">
    <source>
        <dbReference type="Proteomes" id="UP000559182"/>
    </source>
</evidence>
<feature type="transmembrane region" description="Helical" evidence="2">
    <location>
        <begin position="175"/>
        <end position="193"/>
    </location>
</feature>
<reference evidence="3 4" key="1">
    <citation type="submission" date="2020-08" db="EMBL/GenBank/DDBJ databases">
        <title>Sequencing the genomes of 1000 actinobacteria strains.</title>
        <authorList>
            <person name="Klenk H.-P."/>
        </authorList>
    </citation>
    <scope>NUCLEOTIDE SEQUENCE [LARGE SCALE GENOMIC DNA]</scope>
    <source>
        <strain evidence="3 4">DSM 105369</strain>
    </source>
</reference>
<name>A0A839N9R9_9MICO</name>
<evidence type="ECO:0000256" key="2">
    <source>
        <dbReference type="SAM" id="Phobius"/>
    </source>
</evidence>
<keyword evidence="2" id="KW-0812">Transmembrane</keyword>
<feature type="compositionally biased region" description="Basic residues" evidence="1">
    <location>
        <begin position="345"/>
        <end position="356"/>
    </location>
</feature>